<proteinExistence type="predicted"/>
<evidence type="ECO:0000313" key="1">
    <source>
        <dbReference type="EMBL" id="KAJ1142721.1"/>
    </source>
</evidence>
<sequence>MSRWKRTCPDPSGSYLTSMCRAGFSLASELLQEPIGCGSKISCQPVPPSAPRLLQQKRRLKLHLRGGGDQRHRNRVFSPSG</sequence>
<dbReference type="AlphaFoldDB" id="A0AAV7QTM5"/>
<dbReference type="EMBL" id="JANPWB010000010">
    <property type="protein sequence ID" value="KAJ1142721.1"/>
    <property type="molecule type" value="Genomic_DNA"/>
</dbReference>
<gene>
    <name evidence="1" type="ORF">NDU88_009034</name>
</gene>
<protein>
    <submittedName>
        <fullName evidence="1">Uncharacterized protein</fullName>
    </submittedName>
</protein>
<reference evidence="1" key="1">
    <citation type="journal article" date="2022" name="bioRxiv">
        <title>Sequencing and chromosome-scale assembly of the giantPleurodeles waltlgenome.</title>
        <authorList>
            <person name="Brown T."/>
            <person name="Elewa A."/>
            <person name="Iarovenko S."/>
            <person name="Subramanian E."/>
            <person name="Araus A.J."/>
            <person name="Petzold A."/>
            <person name="Susuki M."/>
            <person name="Suzuki K.-i.T."/>
            <person name="Hayashi T."/>
            <person name="Toyoda A."/>
            <person name="Oliveira C."/>
            <person name="Osipova E."/>
            <person name="Leigh N.D."/>
            <person name="Simon A."/>
            <person name="Yun M.H."/>
        </authorList>
    </citation>
    <scope>NUCLEOTIDE SEQUENCE</scope>
    <source>
        <strain evidence="1">20211129_DDA</strain>
        <tissue evidence="1">Liver</tissue>
    </source>
</reference>
<comment type="caution">
    <text evidence="1">The sequence shown here is derived from an EMBL/GenBank/DDBJ whole genome shotgun (WGS) entry which is preliminary data.</text>
</comment>
<dbReference type="Proteomes" id="UP001066276">
    <property type="component" value="Chromosome 6"/>
</dbReference>
<evidence type="ECO:0000313" key="2">
    <source>
        <dbReference type="Proteomes" id="UP001066276"/>
    </source>
</evidence>
<organism evidence="1 2">
    <name type="scientific">Pleurodeles waltl</name>
    <name type="common">Iberian ribbed newt</name>
    <dbReference type="NCBI Taxonomy" id="8319"/>
    <lineage>
        <taxon>Eukaryota</taxon>
        <taxon>Metazoa</taxon>
        <taxon>Chordata</taxon>
        <taxon>Craniata</taxon>
        <taxon>Vertebrata</taxon>
        <taxon>Euteleostomi</taxon>
        <taxon>Amphibia</taxon>
        <taxon>Batrachia</taxon>
        <taxon>Caudata</taxon>
        <taxon>Salamandroidea</taxon>
        <taxon>Salamandridae</taxon>
        <taxon>Pleurodelinae</taxon>
        <taxon>Pleurodeles</taxon>
    </lineage>
</organism>
<keyword evidence="2" id="KW-1185">Reference proteome</keyword>
<accession>A0AAV7QTM5</accession>
<name>A0AAV7QTM5_PLEWA</name>